<feature type="region of interest" description="Disordered" evidence="2">
    <location>
        <begin position="14"/>
        <end position="47"/>
    </location>
</feature>
<dbReference type="RefSeq" id="WP_111074879.1">
    <property type="nucleotide sequence ID" value="NZ_BAAAJX010000002.1"/>
</dbReference>
<dbReference type="InterPro" id="IPR015946">
    <property type="entry name" value="KH_dom-like_a/b"/>
</dbReference>
<accession>A0ABP4JZB4</accession>
<dbReference type="Gene3D" id="2.20.25.10">
    <property type="match status" value="1"/>
</dbReference>
<dbReference type="InterPro" id="IPR036102">
    <property type="entry name" value="OsmC/Ohrsf"/>
</dbReference>
<evidence type="ECO:0000313" key="3">
    <source>
        <dbReference type="EMBL" id="GAA1491847.1"/>
    </source>
</evidence>
<proteinExistence type="inferred from homology"/>
<feature type="compositionally biased region" description="Basic and acidic residues" evidence="2">
    <location>
        <begin position="18"/>
        <end position="37"/>
    </location>
</feature>
<organism evidence="3 4">
    <name type="scientific">Curtobacterium herbarum</name>
    <dbReference type="NCBI Taxonomy" id="150122"/>
    <lineage>
        <taxon>Bacteria</taxon>
        <taxon>Bacillati</taxon>
        <taxon>Actinomycetota</taxon>
        <taxon>Actinomycetes</taxon>
        <taxon>Micrococcales</taxon>
        <taxon>Microbacteriaceae</taxon>
        <taxon>Curtobacterium</taxon>
    </lineage>
</organism>
<protein>
    <submittedName>
        <fullName evidence="3">Organic hydroperoxide resistance protein</fullName>
    </submittedName>
</protein>
<dbReference type="EMBL" id="BAAAJX010000002">
    <property type="protein sequence ID" value="GAA1491847.1"/>
    <property type="molecule type" value="Genomic_DNA"/>
</dbReference>
<name>A0ABP4JZB4_9MICO</name>
<dbReference type="Proteomes" id="UP001501742">
    <property type="component" value="Unassembled WGS sequence"/>
</dbReference>
<evidence type="ECO:0000313" key="4">
    <source>
        <dbReference type="Proteomes" id="UP001501742"/>
    </source>
</evidence>
<dbReference type="Gene3D" id="3.30.300.20">
    <property type="match status" value="1"/>
</dbReference>
<dbReference type="PANTHER" id="PTHR33797">
    <property type="entry name" value="ORGANIC HYDROPEROXIDE RESISTANCE PROTEIN-LIKE"/>
    <property type="match status" value="1"/>
</dbReference>
<dbReference type="InterPro" id="IPR003718">
    <property type="entry name" value="OsmC/Ohr_fam"/>
</dbReference>
<dbReference type="Pfam" id="PF02566">
    <property type="entry name" value="OsmC"/>
    <property type="match status" value="1"/>
</dbReference>
<gene>
    <name evidence="3" type="ORF">GCM10009627_01930</name>
</gene>
<comment type="caution">
    <text evidence="3">The sequence shown here is derived from an EMBL/GenBank/DDBJ whole genome shotgun (WGS) entry which is preliminary data.</text>
</comment>
<evidence type="ECO:0000256" key="1">
    <source>
        <dbReference type="ARBA" id="ARBA00007378"/>
    </source>
</evidence>
<reference evidence="4" key="1">
    <citation type="journal article" date="2019" name="Int. J. Syst. Evol. Microbiol.">
        <title>The Global Catalogue of Microorganisms (GCM) 10K type strain sequencing project: providing services to taxonomists for standard genome sequencing and annotation.</title>
        <authorList>
            <consortium name="The Broad Institute Genomics Platform"/>
            <consortium name="The Broad Institute Genome Sequencing Center for Infectious Disease"/>
            <person name="Wu L."/>
            <person name="Ma J."/>
        </authorList>
    </citation>
    <scope>NUCLEOTIDE SEQUENCE [LARGE SCALE GENOMIC DNA]</scope>
    <source>
        <strain evidence="4">JCM 12140</strain>
    </source>
</reference>
<dbReference type="InterPro" id="IPR019953">
    <property type="entry name" value="OHR"/>
</dbReference>
<dbReference type="SUPFAM" id="SSF82784">
    <property type="entry name" value="OsmC-like"/>
    <property type="match status" value="1"/>
</dbReference>
<dbReference type="PANTHER" id="PTHR33797:SF2">
    <property type="entry name" value="ORGANIC HYDROPEROXIDE RESISTANCE PROTEIN-LIKE"/>
    <property type="match status" value="1"/>
</dbReference>
<keyword evidence="4" id="KW-1185">Reference proteome</keyword>
<evidence type="ECO:0000256" key="2">
    <source>
        <dbReference type="SAM" id="MobiDB-lite"/>
    </source>
</evidence>
<sequence>MSLDIVYTAAAHATGGGRDGHVRTEDDRIDLDTRPPKEMGGSGEGTNPEQLFAAGYAACFLGALHAAGRELTLDTTGAEVSAEVSIGGNGSGGFGLAVELDVYAPSVAGPERQRLVELAHTICPYSNATRGNITVTLSLVD</sequence>
<comment type="similarity">
    <text evidence="1">Belongs to the OsmC/Ohr family.</text>
</comment>
<dbReference type="NCBIfam" id="TIGR03561">
    <property type="entry name" value="organ_hyd_perox"/>
    <property type="match status" value="1"/>
</dbReference>